<keyword evidence="7 14" id="KW-0378">Hydrolase</keyword>
<evidence type="ECO:0000256" key="4">
    <source>
        <dbReference type="ARBA" id="ARBA00021581"/>
    </source>
</evidence>
<evidence type="ECO:0000256" key="7">
    <source>
        <dbReference type="ARBA" id="ARBA00022801"/>
    </source>
</evidence>
<feature type="transmembrane region" description="Helical" evidence="14">
    <location>
        <begin position="40"/>
        <end position="59"/>
    </location>
</feature>
<comment type="function">
    <text evidence="14">Catalyzes the dephosphorylation of undecaprenyl diphosphate (UPP). Confers resistance to bacitracin.</text>
</comment>
<dbReference type="GO" id="GO:0046677">
    <property type="term" value="P:response to antibiotic"/>
    <property type="evidence" value="ECO:0007669"/>
    <property type="project" value="UniProtKB-UniRule"/>
</dbReference>
<keyword evidence="14" id="KW-0573">Peptidoglycan synthesis</keyword>
<dbReference type="EMBL" id="MEVI01000003">
    <property type="protein sequence ID" value="OGC55006.1"/>
    <property type="molecule type" value="Genomic_DNA"/>
</dbReference>
<evidence type="ECO:0000256" key="3">
    <source>
        <dbReference type="ARBA" id="ARBA00012374"/>
    </source>
</evidence>
<dbReference type="EC" id="3.6.1.27" evidence="3 14"/>
<dbReference type="GO" id="GO:0005886">
    <property type="term" value="C:plasma membrane"/>
    <property type="evidence" value="ECO:0007669"/>
    <property type="project" value="UniProtKB-SubCell"/>
</dbReference>
<evidence type="ECO:0000256" key="12">
    <source>
        <dbReference type="ARBA" id="ARBA00032932"/>
    </source>
</evidence>
<keyword evidence="8 14" id="KW-1133">Transmembrane helix</keyword>
<keyword evidence="14" id="KW-0133">Cell shape</keyword>
<evidence type="ECO:0000313" key="16">
    <source>
        <dbReference type="Proteomes" id="UP000176504"/>
    </source>
</evidence>
<evidence type="ECO:0000256" key="2">
    <source>
        <dbReference type="ARBA" id="ARBA00010621"/>
    </source>
</evidence>
<evidence type="ECO:0000256" key="5">
    <source>
        <dbReference type="ARBA" id="ARBA00022475"/>
    </source>
</evidence>
<dbReference type="PANTHER" id="PTHR30622:SF4">
    <property type="entry name" value="UNDECAPRENYL-DIPHOSPHATASE"/>
    <property type="match status" value="1"/>
</dbReference>
<dbReference type="PANTHER" id="PTHR30622">
    <property type="entry name" value="UNDECAPRENYL-DIPHOSPHATASE"/>
    <property type="match status" value="1"/>
</dbReference>
<dbReference type="InterPro" id="IPR003824">
    <property type="entry name" value="UppP"/>
</dbReference>
<organism evidence="15 16">
    <name type="scientific">candidate division WWE3 bacterium RIFCSPLOWO2_01_FULL_41_18</name>
    <dbReference type="NCBI Taxonomy" id="1802625"/>
    <lineage>
        <taxon>Bacteria</taxon>
        <taxon>Katanobacteria</taxon>
    </lineage>
</organism>
<comment type="similarity">
    <text evidence="2 14">Belongs to the UppP family.</text>
</comment>
<feature type="transmembrane region" description="Helical" evidence="14">
    <location>
        <begin position="71"/>
        <end position="88"/>
    </location>
</feature>
<gene>
    <name evidence="14" type="primary">uppP</name>
    <name evidence="15" type="ORF">A3A78_03425</name>
</gene>
<dbReference type="Pfam" id="PF02673">
    <property type="entry name" value="BacA"/>
    <property type="match status" value="1"/>
</dbReference>
<keyword evidence="14" id="KW-0961">Cell wall biogenesis/degradation</keyword>
<comment type="subcellular location">
    <subcellularLocation>
        <location evidence="1 14">Cell membrane</location>
        <topology evidence="1 14">Multi-pass membrane protein</topology>
    </subcellularLocation>
</comment>
<dbReference type="GO" id="GO:0009252">
    <property type="term" value="P:peptidoglycan biosynthetic process"/>
    <property type="evidence" value="ECO:0007669"/>
    <property type="project" value="UniProtKB-KW"/>
</dbReference>
<comment type="catalytic activity">
    <reaction evidence="13 14">
        <text>di-trans,octa-cis-undecaprenyl diphosphate + H2O = di-trans,octa-cis-undecaprenyl phosphate + phosphate + H(+)</text>
        <dbReference type="Rhea" id="RHEA:28094"/>
        <dbReference type="ChEBI" id="CHEBI:15377"/>
        <dbReference type="ChEBI" id="CHEBI:15378"/>
        <dbReference type="ChEBI" id="CHEBI:43474"/>
        <dbReference type="ChEBI" id="CHEBI:58405"/>
        <dbReference type="ChEBI" id="CHEBI:60392"/>
        <dbReference type="EC" id="3.6.1.27"/>
    </reaction>
</comment>
<evidence type="ECO:0000313" key="15">
    <source>
        <dbReference type="EMBL" id="OGC55006.1"/>
    </source>
</evidence>
<dbReference type="GO" id="GO:0050380">
    <property type="term" value="F:undecaprenyl-diphosphatase activity"/>
    <property type="evidence" value="ECO:0007669"/>
    <property type="project" value="UniProtKB-UniRule"/>
</dbReference>
<comment type="caution">
    <text evidence="15">The sequence shown here is derived from an EMBL/GenBank/DDBJ whole genome shotgun (WGS) entry which is preliminary data.</text>
</comment>
<comment type="miscellaneous">
    <text evidence="14">Bacitracin is thought to be involved in the inhibition of peptidoglycan synthesis by sequestering undecaprenyl diphosphate, thereby reducing the pool of lipid carrier available.</text>
</comment>
<evidence type="ECO:0000256" key="1">
    <source>
        <dbReference type="ARBA" id="ARBA00004651"/>
    </source>
</evidence>
<evidence type="ECO:0000256" key="13">
    <source>
        <dbReference type="ARBA" id="ARBA00047594"/>
    </source>
</evidence>
<proteinExistence type="inferred from homology"/>
<feature type="transmembrane region" description="Helical" evidence="14">
    <location>
        <begin position="169"/>
        <end position="190"/>
    </location>
</feature>
<evidence type="ECO:0000256" key="9">
    <source>
        <dbReference type="ARBA" id="ARBA00023136"/>
    </source>
</evidence>
<dbReference type="HAMAP" id="MF_01006">
    <property type="entry name" value="Undec_diphosphatase"/>
    <property type="match status" value="1"/>
</dbReference>
<evidence type="ECO:0000256" key="8">
    <source>
        <dbReference type="ARBA" id="ARBA00022989"/>
    </source>
</evidence>
<keyword evidence="9 14" id="KW-0472">Membrane</keyword>
<evidence type="ECO:0000256" key="14">
    <source>
        <dbReference type="HAMAP-Rule" id="MF_01006"/>
    </source>
</evidence>
<evidence type="ECO:0000256" key="11">
    <source>
        <dbReference type="ARBA" id="ARBA00032707"/>
    </source>
</evidence>
<feature type="transmembrane region" description="Helical" evidence="14">
    <location>
        <begin position="231"/>
        <end position="249"/>
    </location>
</feature>
<dbReference type="Proteomes" id="UP000176504">
    <property type="component" value="Unassembled WGS sequence"/>
</dbReference>
<feature type="transmembrane region" description="Helical" evidence="14">
    <location>
        <begin position="100"/>
        <end position="119"/>
    </location>
</feature>
<feature type="transmembrane region" description="Helical" evidence="14">
    <location>
        <begin position="7"/>
        <end position="34"/>
    </location>
</feature>
<feature type="transmembrane region" description="Helical" evidence="14">
    <location>
        <begin position="202"/>
        <end position="225"/>
    </location>
</feature>
<dbReference type="GO" id="GO:0071555">
    <property type="term" value="P:cell wall organization"/>
    <property type="evidence" value="ECO:0007669"/>
    <property type="project" value="UniProtKB-KW"/>
</dbReference>
<evidence type="ECO:0000256" key="6">
    <source>
        <dbReference type="ARBA" id="ARBA00022692"/>
    </source>
</evidence>
<reference evidence="15 16" key="1">
    <citation type="journal article" date="2016" name="Nat. Commun.">
        <title>Thousands of microbial genomes shed light on interconnected biogeochemical processes in an aquifer system.</title>
        <authorList>
            <person name="Anantharaman K."/>
            <person name="Brown C.T."/>
            <person name="Hug L.A."/>
            <person name="Sharon I."/>
            <person name="Castelle C.J."/>
            <person name="Probst A.J."/>
            <person name="Thomas B.C."/>
            <person name="Singh A."/>
            <person name="Wilkins M.J."/>
            <person name="Karaoz U."/>
            <person name="Brodie E.L."/>
            <person name="Williams K.H."/>
            <person name="Hubbard S.S."/>
            <person name="Banfield J.F."/>
        </authorList>
    </citation>
    <scope>NUCLEOTIDE SEQUENCE [LARGE SCALE GENOMIC DNA]</scope>
</reference>
<accession>A0A1F4VCP1</accession>
<evidence type="ECO:0000256" key="10">
    <source>
        <dbReference type="ARBA" id="ARBA00023251"/>
    </source>
</evidence>
<sequence length="250" mass="27353">MSIFQAVILGLVQGVTEFLPISSTAHLLLIPWFFDWGKSPLVFDTSLHLGTAAAVFVYFARDFLKMDRKMALYLTAGSLPVMIVGFFLDGPVENFFREAFWVVVFLLIGSLIMVLAEYAAGKLEKGTKLNLKTALIMGFVQPLALLPGISRSGVTISGGLLGGLKREDAAKFSFFLSTPAVLAAAFFKLFTTSSFIASIGYAPYFAGILASFVSGLLAIKFLINFLKAKSLSVFIIYRVILAFVVLYFLY</sequence>
<protein>
    <recommendedName>
        <fullName evidence="4 14">Undecaprenyl-diphosphatase</fullName>
        <ecNumber evidence="3 14">3.6.1.27</ecNumber>
    </recommendedName>
    <alternativeName>
        <fullName evidence="12 14">Bacitracin resistance protein</fullName>
    </alternativeName>
    <alternativeName>
        <fullName evidence="11 14">Undecaprenyl pyrophosphate phosphatase</fullName>
    </alternativeName>
</protein>
<keyword evidence="10 14" id="KW-0046">Antibiotic resistance</keyword>
<name>A0A1F4VCP1_UNCKA</name>
<keyword evidence="6 14" id="KW-0812">Transmembrane</keyword>
<dbReference type="GO" id="GO:0008360">
    <property type="term" value="P:regulation of cell shape"/>
    <property type="evidence" value="ECO:0007669"/>
    <property type="project" value="UniProtKB-KW"/>
</dbReference>
<dbReference type="AlphaFoldDB" id="A0A1F4VCP1"/>
<keyword evidence="5 14" id="KW-1003">Cell membrane</keyword>